<evidence type="ECO:0000313" key="3">
    <source>
        <dbReference type="Proteomes" id="UP000004508"/>
    </source>
</evidence>
<keyword evidence="1" id="KW-0812">Transmembrane</keyword>
<gene>
    <name evidence="2" type="ORF">Krac_0172</name>
</gene>
<proteinExistence type="predicted"/>
<comment type="caution">
    <text evidence="2">The sequence shown here is derived from an EMBL/GenBank/DDBJ whole genome shotgun (WGS) entry which is preliminary data.</text>
</comment>
<name>D6U725_KTERA</name>
<keyword evidence="3" id="KW-1185">Reference proteome</keyword>
<dbReference type="STRING" id="485913.Krac_0172"/>
<dbReference type="InterPro" id="IPR011989">
    <property type="entry name" value="ARM-like"/>
</dbReference>
<dbReference type="SUPFAM" id="SSF48371">
    <property type="entry name" value="ARM repeat"/>
    <property type="match status" value="1"/>
</dbReference>
<reference evidence="2 3" key="1">
    <citation type="journal article" date="2011" name="Stand. Genomic Sci.">
        <title>Non-contiguous finished genome sequence and contextual data of the filamentous soil bacterium Ktedonobacter racemifer type strain (SOSP1-21).</title>
        <authorList>
            <person name="Chang Y.J."/>
            <person name="Land M."/>
            <person name="Hauser L."/>
            <person name="Chertkov O."/>
            <person name="Del Rio T.G."/>
            <person name="Nolan M."/>
            <person name="Copeland A."/>
            <person name="Tice H."/>
            <person name="Cheng J.F."/>
            <person name="Lucas S."/>
            <person name="Han C."/>
            <person name="Goodwin L."/>
            <person name="Pitluck S."/>
            <person name="Ivanova N."/>
            <person name="Ovchinikova G."/>
            <person name="Pati A."/>
            <person name="Chen A."/>
            <person name="Palaniappan K."/>
            <person name="Mavromatis K."/>
            <person name="Liolios K."/>
            <person name="Brettin T."/>
            <person name="Fiebig A."/>
            <person name="Rohde M."/>
            <person name="Abt B."/>
            <person name="Goker M."/>
            <person name="Detter J.C."/>
            <person name="Woyke T."/>
            <person name="Bristow J."/>
            <person name="Eisen J.A."/>
            <person name="Markowitz V."/>
            <person name="Hugenholtz P."/>
            <person name="Kyrpides N.C."/>
            <person name="Klenk H.P."/>
            <person name="Lapidus A."/>
        </authorList>
    </citation>
    <scope>NUCLEOTIDE SEQUENCE [LARGE SCALE GENOMIC DNA]</scope>
    <source>
        <strain evidence="3">DSM 44963</strain>
    </source>
</reference>
<evidence type="ECO:0000313" key="2">
    <source>
        <dbReference type="EMBL" id="EFH79686.1"/>
    </source>
</evidence>
<dbReference type="Proteomes" id="UP000004508">
    <property type="component" value="Unassembled WGS sequence"/>
</dbReference>
<accession>D6U725</accession>
<dbReference type="EMBL" id="ADVG01000005">
    <property type="protein sequence ID" value="EFH79686.1"/>
    <property type="molecule type" value="Genomic_DNA"/>
</dbReference>
<sequence>MAQTDRPEALLDAAQLIFQPADDVEAVVNNFLQRWGGWTLDVFARVLQQTDETDPDELAQDDKLFALLALGFLAYPEASALLFPFIHSPKRTERWVSTLSLGLLRESAVCPLLQQMLLEDLLNPRAFDHDSFYDSNWYMVLRCQIALVLGEWGNPLAISPLCEAIRQCWAFETNPNMYFGKPANSFEDYDSWIIDYDRLIDRL</sequence>
<dbReference type="AlphaFoldDB" id="D6U725"/>
<protein>
    <recommendedName>
        <fullName evidence="4">PBS lyase HEAT domain protein repeat-containing protein</fullName>
    </recommendedName>
</protein>
<feature type="transmembrane region" description="Helical" evidence="1">
    <location>
        <begin position="64"/>
        <end position="86"/>
    </location>
</feature>
<keyword evidence="1" id="KW-1133">Transmembrane helix</keyword>
<evidence type="ECO:0000256" key="1">
    <source>
        <dbReference type="SAM" id="Phobius"/>
    </source>
</evidence>
<dbReference type="InterPro" id="IPR016024">
    <property type="entry name" value="ARM-type_fold"/>
</dbReference>
<organism evidence="2 3">
    <name type="scientific">Ktedonobacter racemifer DSM 44963</name>
    <dbReference type="NCBI Taxonomy" id="485913"/>
    <lineage>
        <taxon>Bacteria</taxon>
        <taxon>Bacillati</taxon>
        <taxon>Chloroflexota</taxon>
        <taxon>Ktedonobacteria</taxon>
        <taxon>Ktedonobacterales</taxon>
        <taxon>Ktedonobacteraceae</taxon>
        <taxon>Ktedonobacter</taxon>
    </lineage>
</organism>
<dbReference type="InParanoid" id="D6U725"/>
<keyword evidence="1" id="KW-0472">Membrane</keyword>
<dbReference type="Gene3D" id="1.25.10.10">
    <property type="entry name" value="Leucine-rich Repeat Variant"/>
    <property type="match status" value="1"/>
</dbReference>
<dbReference type="RefSeq" id="WP_007921688.1">
    <property type="nucleotide sequence ID" value="NZ_ADVG01000005.1"/>
</dbReference>
<evidence type="ECO:0008006" key="4">
    <source>
        <dbReference type="Google" id="ProtNLM"/>
    </source>
</evidence>